<dbReference type="PROSITE" id="PS50217">
    <property type="entry name" value="BZIP"/>
    <property type="match status" value="1"/>
</dbReference>
<evidence type="ECO:0000256" key="4">
    <source>
        <dbReference type="ARBA" id="ARBA00023125"/>
    </source>
</evidence>
<comment type="subcellular location">
    <subcellularLocation>
        <location evidence="1">Nucleus</location>
    </subcellularLocation>
</comment>
<feature type="compositionally biased region" description="Low complexity" evidence="8">
    <location>
        <begin position="60"/>
        <end position="85"/>
    </location>
</feature>
<evidence type="ECO:0000256" key="5">
    <source>
        <dbReference type="ARBA" id="ARBA00023163"/>
    </source>
</evidence>
<dbReference type="SUPFAM" id="SSF57959">
    <property type="entry name" value="Leucine zipper domain"/>
    <property type="match status" value="1"/>
</dbReference>
<feature type="compositionally biased region" description="Low complexity" evidence="8">
    <location>
        <begin position="207"/>
        <end position="217"/>
    </location>
</feature>
<dbReference type="AlphaFoldDB" id="W7F3T5"/>
<evidence type="ECO:0000313" key="10">
    <source>
        <dbReference type="EMBL" id="EUN30852.1"/>
    </source>
</evidence>
<dbReference type="RefSeq" id="XP_014560408.1">
    <property type="nucleotide sequence ID" value="XM_014704922.1"/>
</dbReference>
<dbReference type="GeneID" id="26251204"/>
<keyword evidence="4" id="KW-0238">DNA-binding</keyword>
<dbReference type="InterPro" id="IPR004827">
    <property type="entry name" value="bZIP"/>
</dbReference>
<dbReference type="GO" id="GO:0000981">
    <property type="term" value="F:DNA-binding transcription factor activity, RNA polymerase II-specific"/>
    <property type="evidence" value="ECO:0007669"/>
    <property type="project" value="InterPro"/>
</dbReference>
<keyword evidence="7" id="KW-0539">Nucleus</keyword>
<feature type="compositionally biased region" description="Low complexity" evidence="8">
    <location>
        <begin position="31"/>
        <end position="41"/>
    </location>
</feature>
<dbReference type="PANTHER" id="PTHR46714">
    <property type="entry name" value="TRANSCRIPTIONAL ACTIVATOR HAC1"/>
    <property type="match status" value="1"/>
</dbReference>
<dbReference type="SMART" id="SM00338">
    <property type="entry name" value="BRLZ"/>
    <property type="match status" value="1"/>
</dbReference>
<organism evidence="10 11">
    <name type="scientific">Bipolaris victoriae (strain FI3)</name>
    <name type="common">Victoria blight of oats agent</name>
    <name type="synonym">Cochliobolus victoriae</name>
    <dbReference type="NCBI Taxonomy" id="930091"/>
    <lineage>
        <taxon>Eukaryota</taxon>
        <taxon>Fungi</taxon>
        <taxon>Dikarya</taxon>
        <taxon>Ascomycota</taxon>
        <taxon>Pezizomycotina</taxon>
        <taxon>Dothideomycetes</taxon>
        <taxon>Pleosporomycetidae</taxon>
        <taxon>Pleosporales</taxon>
        <taxon>Pleosporineae</taxon>
        <taxon>Pleosporaceae</taxon>
        <taxon>Bipolaris</taxon>
    </lineage>
</organism>
<dbReference type="PANTHER" id="PTHR46714:SF6">
    <property type="entry name" value="TRANSCRIPTIONAL ACTIVATOR HAC1"/>
    <property type="match status" value="1"/>
</dbReference>
<comment type="similarity">
    <text evidence="2">Belongs to the bZIP family.</text>
</comment>
<dbReference type="GO" id="GO:0006986">
    <property type="term" value="P:response to unfolded protein"/>
    <property type="evidence" value="ECO:0007669"/>
    <property type="project" value="UniProtKB-KW"/>
</dbReference>
<feature type="compositionally biased region" description="Basic and acidic residues" evidence="8">
    <location>
        <begin position="111"/>
        <end position="121"/>
    </location>
</feature>
<feature type="domain" description="BZIP" evidence="9">
    <location>
        <begin position="117"/>
        <end position="175"/>
    </location>
</feature>
<keyword evidence="3" id="KW-0805">Transcription regulation</keyword>
<sequence length="306" mass="33735">MAEHTFDSSLFSHTMNTSTITSTPLAPPPSATSSHQQQQASDTMMPTTIKMEMIENCDHSPSPQRSASKSSEPSSTPAPESSASKPVKKRKSWGQVLPEPKTSLPPRKRAKTEDEKEQRRIERVKRNRLAAHNSRERKRQEYEVLQNEKDELEANMRAYKDKMAQMEAELRYYRSKYPGEAPTSTPFDLSTTHDSFSTICPAQIPTSFPSPVSMDSMDSPRDSSCQPETPPSSFEASPEFDSTQYSAAVFMVDSSSVDVFGSTLFDHSSTSSSYGFLDGFDAKFHDLQSASGATSVSDEALAAGSL</sequence>
<feature type="region of interest" description="Disordered" evidence="8">
    <location>
        <begin position="17"/>
        <end position="142"/>
    </location>
</feature>
<dbReference type="EMBL" id="KI968702">
    <property type="protein sequence ID" value="EUN30852.1"/>
    <property type="molecule type" value="Genomic_DNA"/>
</dbReference>
<dbReference type="GO" id="GO:0005634">
    <property type="term" value="C:nucleus"/>
    <property type="evidence" value="ECO:0007669"/>
    <property type="project" value="UniProtKB-SubCell"/>
</dbReference>
<dbReference type="InterPro" id="IPR046347">
    <property type="entry name" value="bZIP_sf"/>
</dbReference>
<dbReference type="GO" id="GO:0003677">
    <property type="term" value="F:DNA binding"/>
    <property type="evidence" value="ECO:0007669"/>
    <property type="project" value="UniProtKB-KW"/>
</dbReference>
<accession>W7F3T5</accession>
<evidence type="ECO:0000256" key="6">
    <source>
        <dbReference type="ARBA" id="ARBA00023230"/>
    </source>
</evidence>
<reference evidence="10 11" key="1">
    <citation type="journal article" date="2013" name="PLoS Genet.">
        <title>Comparative genome structure, secondary metabolite, and effector coding capacity across Cochliobolus pathogens.</title>
        <authorList>
            <person name="Condon B.J."/>
            <person name="Leng Y."/>
            <person name="Wu D."/>
            <person name="Bushley K.E."/>
            <person name="Ohm R.A."/>
            <person name="Otillar R."/>
            <person name="Martin J."/>
            <person name="Schackwitz W."/>
            <person name="Grimwood J."/>
            <person name="MohdZainudin N."/>
            <person name="Xue C."/>
            <person name="Wang R."/>
            <person name="Manning V.A."/>
            <person name="Dhillon B."/>
            <person name="Tu Z.J."/>
            <person name="Steffenson B.J."/>
            <person name="Salamov A."/>
            <person name="Sun H."/>
            <person name="Lowry S."/>
            <person name="LaButti K."/>
            <person name="Han J."/>
            <person name="Copeland A."/>
            <person name="Lindquist E."/>
            <person name="Barry K."/>
            <person name="Schmutz J."/>
            <person name="Baker S.E."/>
            <person name="Ciuffetti L.M."/>
            <person name="Grigoriev I.V."/>
            <person name="Zhong S."/>
            <person name="Turgeon B.G."/>
        </authorList>
    </citation>
    <scope>NUCLEOTIDE SEQUENCE [LARGE SCALE GENOMIC DNA]</scope>
    <source>
        <strain evidence="10 11">FI3</strain>
    </source>
</reference>
<keyword evidence="11" id="KW-1185">Reference proteome</keyword>
<evidence type="ECO:0000256" key="7">
    <source>
        <dbReference type="ARBA" id="ARBA00023242"/>
    </source>
</evidence>
<evidence type="ECO:0000259" key="9">
    <source>
        <dbReference type="PROSITE" id="PS50217"/>
    </source>
</evidence>
<dbReference type="OrthoDB" id="674948at2759"/>
<evidence type="ECO:0000256" key="1">
    <source>
        <dbReference type="ARBA" id="ARBA00004123"/>
    </source>
</evidence>
<evidence type="ECO:0000256" key="3">
    <source>
        <dbReference type="ARBA" id="ARBA00023015"/>
    </source>
</evidence>
<name>W7F3T5_BIPV3</name>
<keyword evidence="6" id="KW-0834">Unfolded protein response</keyword>
<dbReference type="Pfam" id="PF00170">
    <property type="entry name" value="bZIP_1"/>
    <property type="match status" value="1"/>
</dbReference>
<dbReference type="Gene3D" id="1.20.5.170">
    <property type="match status" value="1"/>
</dbReference>
<dbReference type="GO" id="GO:0045944">
    <property type="term" value="P:positive regulation of transcription by RNA polymerase II"/>
    <property type="evidence" value="ECO:0007669"/>
    <property type="project" value="InterPro"/>
</dbReference>
<feature type="compositionally biased region" description="Polar residues" evidence="8">
    <location>
        <begin position="225"/>
        <end position="238"/>
    </location>
</feature>
<evidence type="ECO:0000256" key="2">
    <source>
        <dbReference type="ARBA" id="ARBA00007163"/>
    </source>
</evidence>
<dbReference type="CDD" id="cd14710">
    <property type="entry name" value="bZIP_HAC1-like"/>
    <property type="match status" value="1"/>
</dbReference>
<gene>
    <name evidence="10" type="ORF">COCVIDRAFT_12735</name>
</gene>
<dbReference type="Proteomes" id="UP000054337">
    <property type="component" value="Unassembled WGS sequence"/>
</dbReference>
<feature type="region of interest" description="Disordered" evidence="8">
    <location>
        <begin position="207"/>
        <end position="238"/>
    </location>
</feature>
<protein>
    <recommendedName>
        <fullName evidence="9">BZIP domain-containing protein</fullName>
    </recommendedName>
</protein>
<proteinExistence type="inferred from homology"/>
<evidence type="ECO:0000256" key="8">
    <source>
        <dbReference type="SAM" id="MobiDB-lite"/>
    </source>
</evidence>
<dbReference type="InterPro" id="IPR044280">
    <property type="entry name" value="Hac1/HY5"/>
</dbReference>
<evidence type="ECO:0000313" key="11">
    <source>
        <dbReference type="Proteomes" id="UP000054337"/>
    </source>
</evidence>
<keyword evidence="5" id="KW-0804">Transcription</keyword>
<dbReference type="HOGENOM" id="CLU_780757_0_0_1"/>
<dbReference type="PROSITE" id="PS00036">
    <property type="entry name" value="BZIP_BASIC"/>
    <property type="match status" value="1"/>
</dbReference>